<dbReference type="InterPro" id="IPR012349">
    <property type="entry name" value="Split_barrel_FMN-bd"/>
</dbReference>
<dbReference type="Pfam" id="PF04299">
    <property type="entry name" value="FMN_bind_2"/>
    <property type="match status" value="1"/>
</dbReference>
<name>A0A8X8GFN4_ACIFI</name>
<accession>A0A8X8GFN4</accession>
<evidence type="ECO:0000313" key="1">
    <source>
        <dbReference type="EMBL" id="MBU2723588.1"/>
    </source>
</evidence>
<dbReference type="EMBL" id="JABBHS010000305">
    <property type="protein sequence ID" value="MBU2723588.1"/>
    <property type="molecule type" value="Genomic_DNA"/>
</dbReference>
<gene>
    <name evidence="1" type="ORF">HF568_10350</name>
</gene>
<organism evidence="1 2">
    <name type="scientific">Acidithiobacillus ferridurans</name>
    <dbReference type="NCBI Taxonomy" id="1232575"/>
    <lineage>
        <taxon>Bacteria</taxon>
        <taxon>Pseudomonadati</taxon>
        <taxon>Pseudomonadota</taxon>
        <taxon>Acidithiobacillia</taxon>
        <taxon>Acidithiobacillales</taxon>
        <taxon>Acidithiobacillaceae</taxon>
        <taxon>Acidithiobacillus</taxon>
    </lineage>
</organism>
<dbReference type="InterPro" id="IPR007396">
    <property type="entry name" value="TR_PAI2-type"/>
</dbReference>
<evidence type="ECO:0000313" key="2">
    <source>
        <dbReference type="Proteomes" id="UP000887300"/>
    </source>
</evidence>
<protein>
    <submittedName>
        <fullName evidence="1">FMN-binding negative transcriptional regulator</fullName>
    </submittedName>
</protein>
<sequence>MYCPESFAETSPEILRALIQRYPLATLVSMSGNGLEANHIPLYLAPGEGPQRKNQLALEYAPEPPFQAGRPEDAPKDIVEVVRRHTETLRAERERMIAVSVWRAFGWARVFGVDAIWMSTT</sequence>
<proteinExistence type="predicted"/>
<dbReference type="Gene3D" id="2.30.110.10">
    <property type="entry name" value="Electron Transport, Fmn-binding Protein, Chain A"/>
    <property type="match status" value="1"/>
</dbReference>
<reference evidence="1" key="1">
    <citation type="journal article" date="2021" name="ISME J.">
        <title>Genomic evolution of the class Acidithiobacillia: deep-branching Proteobacteria living in extreme acidic conditions.</title>
        <authorList>
            <person name="Moya-Beltran A."/>
            <person name="Beard S."/>
            <person name="Rojas-Villalobos C."/>
            <person name="Issotta F."/>
            <person name="Gallardo Y."/>
            <person name="Ulloa R."/>
            <person name="Giaveno A."/>
            <person name="Degli Esposti M."/>
            <person name="Johnson D.B."/>
            <person name="Quatrini R."/>
        </authorList>
    </citation>
    <scope>NUCLEOTIDE SEQUENCE</scope>
    <source>
        <strain evidence="1">DSM 583</strain>
    </source>
</reference>
<dbReference type="Proteomes" id="UP000887300">
    <property type="component" value="Unassembled WGS sequence"/>
</dbReference>
<dbReference type="AlphaFoldDB" id="A0A8X8GFN4"/>
<comment type="caution">
    <text evidence="1">The sequence shown here is derived from an EMBL/GenBank/DDBJ whole genome shotgun (WGS) entry which is preliminary data.</text>
</comment>